<dbReference type="PANTHER" id="PTHR11683">
    <property type="entry name" value="MYELIN PROTEOLIPID"/>
    <property type="match status" value="1"/>
</dbReference>
<evidence type="ECO:0000313" key="2">
    <source>
        <dbReference type="EMBL" id="TPP63257.1"/>
    </source>
</evidence>
<feature type="transmembrane region" description="Helical" evidence="1">
    <location>
        <begin position="62"/>
        <end position="88"/>
    </location>
</feature>
<dbReference type="AlphaFoldDB" id="A0A504YYQ4"/>
<keyword evidence="1" id="KW-1133">Transmembrane helix</keyword>
<dbReference type="Proteomes" id="UP000316759">
    <property type="component" value="Unassembled WGS sequence"/>
</dbReference>
<evidence type="ECO:0000256" key="1">
    <source>
        <dbReference type="SAM" id="Phobius"/>
    </source>
</evidence>
<dbReference type="EMBL" id="SUNJ01005879">
    <property type="protein sequence ID" value="TPP63257.1"/>
    <property type="molecule type" value="Genomic_DNA"/>
</dbReference>
<gene>
    <name evidence="2" type="ORF">FGIG_07502</name>
</gene>
<sequence length="413" mass="44979">MPSYVAAENPCVRCLRSSPIASLLGFIVVLIGGGAFGGATIFARRYLIALLDAPNLLPYLDFAVYGLVGAIGLFSLIAYILCALSSGWNAKHCFESSRKSACGRCCNMTLIVSLVLAIAIWSVVACLMCYPVMSIALLWYRNEGATRLRLASLDLPGTTGHSGVVSFEFPSQRRSLDIRSVRSPGHFPKHASQQRQEPEMVGYPIPGNTGEPPEGTSFYGDRVSAQIDPWSKLESNVGTLKDMTHDHEPDSYDHTGMGQTVTEVLHKVGNQIQSSGTDLAKNLSDVVASSVDEFKNRAVAASKDFRQRVTNKALSASESVSVFFKCSADFVDLSYYGLYDAQGLPIYVARNNLETRTENILVCVCIAISGIFLLILGYLQILICTAMNYARLQESRYYEASSEVGEEGVALQQ</sequence>
<proteinExistence type="predicted"/>
<keyword evidence="1" id="KW-0812">Transmembrane</keyword>
<dbReference type="OrthoDB" id="6278854at2759"/>
<reference evidence="2 3" key="1">
    <citation type="submission" date="2019-04" db="EMBL/GenBank/DDBJ databases">
        <title>Annotation for the trematode Fasciola gigantica.</title>
        <authorList>
            <person name="Choi Y.-J."/>
        </authorList>
    </citation>
    <scope>NUCLEOTIDE SEQUENCE [LARGE SCALE GENOMIC DNA]</scope>
    <source>
        <strain evidence="2">Uganda_cow_1</strain>
    </source>
</reference>
<feature type="transmembrane region" description="Helical" evidence="1">
    <location>
        <begin position="360"/>
        <end position="383"/>
    </location>
</feature>
<accession>A0A504YYQ4</accession>
<feature type="transmembrane region" description="Helical" evidence="1">
    <location>
        <begin position="20"/>
        <end position="42"/>
    </location>
</feature>
<protein>
    <submittedName>
        <fullName evidence="2">Uncharacterized protein</fullName>
    </submittedName>
</protein>
<keyword evidence="3" id="KW-1185">Reference proteome</keyword>
<dbReference type="GO" id="GO:0031175">
    <property type="term" value="P:neuron projection development"/>
    <property type="evidence" value="ECO:0007669"/>
    <property type="project" value="TreeGrafter"/>
</dbReference>
<dbReference type="GO" id="GO:0005886">
    <property type="term" value="C:plasma membrane"/>
    <property type="evidence" value="ECO:0007669"/>
    <property type="project" value="TreeGrafter"/>
</dbReference>
<dbReference type="InterPro" id="IPR001614">
    <property type="entry name" value="Myelin_PLP"/>
</dbReference>
<evidence type="ECO:0000313" key="3">
    <source>
        <dbReference type="Proteomes" id="UP000316759"/>
    </source>
</evidence>
<dbReference type="PANTHER" id="PTHR11683:SF12">
    <property type="entry name" value="M6, ISOFORM F"/>
    <property type="match status" value="1"/>
</dbReference>
<organism evidence="2 3">
    <name type="scientific">Fasciola gigantica</name>
    <name type="common">Giant liver fluke</name>
    <dbReference type="NCBI Taxonomy" id="46835"/>
    <lineage>
        <taxon>Eukaryota</taxon>
        <taxon>Metazoa</taxon>
        <taxon>Spiralia</taxon>
        <taxon>Lophotrochozoa</taxon>
        <taxon>Platyhelminthes</taxon>
        <taxon>Trematoda</taxon>
        <taxon>Digenea</taxon>
        <taxon>Plagiorchiida</taxon>
        <taxon>Echinostomata</taxon>
        <taxon>Echinostomatoidea</taxon>
        <taxon>Fasciolidae</taxon>
        <taxon>Fasciola</taxon>
    </lineage>
</organism>
<comment type="caution">
    <text evidence="2">The sequence shown here is derived from an EMBL/GenBank/DDBJ whole genome shotgun (WGS) entry which is preliminary data.</text>
</comment>
<feature type="transmembrane region" description="Helical" evidence="1">
    <location>
        <begin position="108"/>
        <end position="140"/>
    </location>
</feature>
<name>A0A504YYQ4_FASGI</name>
<keyword evidence="1" id="KW-0472">Membrane</keyword>